<evidence type="ECO:0000256" key="2">
    <source>
        <dbReference type="ARBA" id="ARBA00022679"/>
    </source>
</evidence>
<dbReference type="SUPFAM" id="SSF51161">
    <property type="entry name" value="Trimeric LpxA-like enzymes"/>
    <property type="match status" value="1"/>
</dbReference>
<dbReference type="InterPro" id="IPR011004">
    <property type="entry name" value="Trimer_LpxA-like_sf"/>
</dbReference>
<reference evidence="4 5" key="1">
    <citation type="submission" date="2016-10" db="EMBL/GenBank/DDBJ databases">
        <authorList>
            <person name="Varghese N."/>
            <person name="Submissions S."/>
        </authorList>
    </citation>
    <scope>NUCLEOTIDE SEQUENCE [LARGE SCALE GENOMIC DNA]</scope>
    <source>
        <strain evidence="4 5">DSM 9169</strain>
    </source>
</reference>
<dbReference type="Proteomes" id="UP000198976">
    <property type="component" value="Chromosome I"/>
</dbReference>
<keyword evidence="2 4" id="KW-0808">Transferase</keyword>
<keyword evidence="3" id="KW-0677">Repeat</keyword>
<dbReference type="RefSeq" id="WP_092648225.1">
    <property type="nucleotide sequence ID" value="NZ_LT629792.1"/>
</dbReference>
<evidence type="ECO:0000256" key="1">
    <source>
        <dbReference type="ARBA" id="ARBA00007274"/>
    </source>
</evidence>
<dbReference type="Pfam" id="PF00132">
    <property type="entry name" value="Hexapep"/>
    <property type="match status" value="1"/>
</dbReference>
<proteinExistence type="inferred from homology"/>
<evidence type="ECO:0000256" key="3">
    <source>
        <dbReference type="ARBA" id="ARBA00022737"/>
    </source>
</evidence>
<protein>
    <submittedName>
        <fullName evidence="4">Transferase hexapeptide (Six repeat-containing protein)</fullName>
    </submittedName>
</protein>
<evidence type="ECO:0000313" key="4">
    <source>
        <dbReference type="EMBL" id="SDT86677.1"/>
    </source>
</evidence>
<dbReference type="PANTHER" id="PTHR23416:SF23">
    <property type="entry name" value="ACETYLTRANSFERASE C18B11.09C-RELATED"/>
    <property type="match status" value="1"/>
</dbReference>
<keyword evidence="5" id="KW-1185">Reference proteome</keyword>
<dbReference type="GO" id="GO:0016740">
    <property type="term" value="F:transferase activity"/>
    <property type="evidence" value="ECO:0007669"/>
    <property type="project" value="UniProtKB-KW"/>
</dbReference>
<comment type="similarity">
    <text evidence="1">Belongs to the transferase hexapeptide repeat family.</text>
</comment>
<dbReference type="PROSITE" id="PS00101">
    <property type="entry name" value="HEXAPEP_TRANSFERASES"/>
    <property type="match status" value="1"/>
</dbReference>
<accession>A0ABY0V5L7</accession>
<dbReference type="InterPro" id="IPR051159">
    <property type="entry name" value="Hexapeptide_acetyltransf"/>
</dbReference>
<dbReference type="PANTHER" id="PTHR23416">
    <property type="entry name" value="SIALIC ACID SYNTHASE-RELATED"/>
    <property type="match status" value="1"/>
</dbReference>
<dbReference type="Gene3D" id="2.160.10.10">
    <property type="entry name" value="Hexapeptide repeat proteins"/>
    <property type="match status" value="1"/>
</dbReference>
<dbReference type="EMBL" id="LT629792">
    <property type="protein sequence ID" value="SDT86677.1"/>
    <property type="molecule type" value="Genomic_DNA"/>
</dbReference>
<dbReference type="InterPro" id="IPR018357">
    <property type="entry name" value="Hexapep_transf_CS"/>
</dbReference>
<organism evidence="4 5">
    <name type="scientific">Schaalia radingae</name>
    <dbReference type="NCBI Taxonomy" id="131110"/>
    <lineage>
        <taxon>Bacteria</taxon>
        <taxon>Bacillati</taxon>
        <taxon>Actinomycetota</taxon>
        <taxon>Actinomycetes</taxon>
        <taxon>Actinomycetales</taxon>
        <taxon>Actinomycetaceae</taxon>
        <taxon>Schaalia</taxon>
    </lineage>
</organism>
<name>A0ABY0V5L7_9ACTO</name>
<evidence type="ECO:0000313" key="5">
    <source>
        <dbReference type="Proteomes" id="UP000198976"/>
    </source>
</evidence>
<sequence length="189" mass="20350">MNRAEFLKMMADGQALTPGSDATEFMQARAVQTRLLCQQLNSGVHSAEQIRDLIQQITGEPANPTLNVVTPLTIDCGINLHFGEGIFINAGCCFQDQGGIWIGDRALIGHNVIFATLNHDEHPDRRGTLHPKPIHVENDVWIGSNAVILQGVTIGEGSIVAAGALVTKDVPARHIVAGNPARVIRPIRS</sequence>
<gene>
    <name evidence="4" type="ORF">SAMN04489714_0334</name>
</gene>
<dbReference type="InterPro" id="IPR001451">
    <property type="entry name" value="Hexapep"/>
</dbReference>